<accession>A0A8F5MK77</accession>
<organism evidence="1">
    <name type="scientific">Microvirus mar28</name>
    <dbReference type="NCBI Taxonomy" id="2851161"/>
    <lineage>
        <taxon>Viruses</taxon>
        <taxon>Monodnaviria</taxon>
        <taxon>Sangervirae</taxon>
        <taxon>Phixviricota</taxon>
        <taxon>Malgrandaviricetes</taxon>
        <taxon>Petitvirales</taxon>
        <taxon>Microviridae</taxon>
    </lineage>
</organism>
<reference evidence="1" key="1">
    <citation type="submission" date="2021-04" db="EMBL/GenBank/DDBJ databases">
        <title>Genomes of microviruses identified in yellow-bellied marmot fecal samples.</title>
        <authorList>
            <person name="Varsani A."/>
            <person name="Kraberger S."/>
            <person name="Chatterjee A."/>
            <person name="Richet C."/>
            <person name="Fontenele R.S."/>
            <person name="Schmidlin K."/>
            <person name="Blumstein D.T."/>
        </authorList>
    </citation>
    <scope>NUCLEOTIDE SEQUENCE</scope>
    <source>
        <strain evidence="1">Mar28</strain>
    </source>
</reference>
<protein>
    <submittedName>
        <fullName evidence="1">DNA binding protein</fullName>
    </submittedName>
</protein>
<sequence>MKNTNKKRDQKMFRRTAVRAKKININPRIMRGGIRL</sequence>
<evidence type="ECO:0000313" key="1">
    <source>
        <dbReference type="EMBL" id="QXN75125.1"/>
    </source>
</evidence>
<proteinExistence type="predicted"/>
<name>A0A8F5MK77_9VIRU</name>
<dbReference type="EMBL" id="MZ089774">
    <property type="protein sequence ID" value="QXN75125.1"/>
    <property type="molecule type" value="Genomic_DNA"/>
</dbReference>